<name>A0ACC3CDH5_PYRYE</name>
<reference evidence="1" key="1">
    <citation type="submission" date="2019-11" db="EMBL/GenBank/DDBJ databases">
        <title>Nori genome reveals adaptations in red seaweeds to the harsh intertidal environment.</title>
        <authorList>
            <person name="Wang D."/>
            <person name="Mao Y."/>
        </authorList>
    </citation>
    <scope>NUCLEOTIDE SEQUENCE</scope>
    <source>
        <tissue evidence="1">Gametophyte</tissue>
    </source>
</reference>
<protein>
    <submittedName>
        <fullName evidence="1">Uncharacterized protein</fullName>
    </submittedName>
</protein>
<organism evidence="1 2">
    <name type="scientific">Pyropia yezoensis</name>
    <name type="common">Susabi-nori</name>
    <name type="synonym">Porphyra yezoensis</name>
    <dbReference type="NCBI Taxonomy" id="2788"/>
    <lineage>
        <taxon>Eukaryota</taxon>
        <taxon>Rhodophyta</taxon>
        <taxon>Bangiophyceae</taxon>
        <taxon>Bangiales</taxon>
        <taxon>Bangiaceae</taxon>
        <taxon>Pyropia</taxon>
    </lineage>
</organism>
<keyword evidence="2" id="KW-1185">Reference proteome</keyword>
<comment type="caution">
    <text evidence="1">The sequence shown here is derived from an EMBL/GenBank/DDBJ whole genome shotgun (WGS) entry which is preliminary data.</text>
</comment>
<accession>A0ACC3CDH5</accession>
<dbReference type="EMBL" id="CM020620">
    <property type="protein sequence ID" value="KAK1867837.1"/>
    <property type="molecule type" value="Genomic_DNA"/>
</dbReference>
<evidence type="ECO:0000313" key="1">
    <source>
        <dbReference type="EMBL" id="KAK1867837.1"/>
    </source>
</evidence>
<dbReference type="Proteomes" id="UP000798662">
    <property type="component" value="Chromosome 3"/>
</dbReference>
<evidence type="ECO:0000313" key="2">
    <source>
        <dbReference type="Proteomes" id="UP000798662"/>
    </source>
</evidence>
<sequence>MARHVDSVIEAASAGLMVSPRWRGHRRPAAGVLRGGAGAPVDCERGVGSDGGYQVVRGLPVSAAGVLAGWADHLALASLVEPDDRFLRHTEEFYDVAPVACEGVGVKRLAAAHQPLRDMAKGDGLPGGRPGGD</sequence>
<proteinExistence type="predicted"/>
<gene>
    <name evidence="1" type="ORF">I4F81_010335</name>
</gene>